<dbReference type="Pfam" id="PF15684">
    <property type="entry name" value="AROS"/>
    <property type="match status" value="1"/>
</dbReference>
<dbReference type="PRINTS" id="PR02029">
    <property type="entry name" value="ACTREGSIRT1"/>
</dbReference>
<evidence type="ECO:0000256" key="4">
    <source>
        <dbReference type="ARBA" id="ARBA00023242"/>
    </source>
</evidence>
<keyword evidence="4" id="KW-0539">Nucleus</keyword>
<reference evidence="6 7" key="1">
    <citation type="journal article" date="2019" name="PLoS Biol.">
        <title>Sex chromosomes control vertical transmission of feminizing Wolbachia symbionts in an isopod.</title>
        <authorList>
            <person name="Becking T."/>
            <person name="Chebbi M.A."/>
            <person name="Giraud I."/>
            <person name="Moumen B."/>
            <person name="Laverre T."/>
            <person name="Caubet Y."/>
            <person name="Peccoud J."/>
            <person name="Gilbert C."/>
            <person name="Cordaux R."/>
        </authorList>
    </citation>
    <scope>NUCLEOTIDE SEQUENCE [LARGE SCALE GENOMIC DNA]</scope>
    <source>
        <strain evidence="6">ANa2</strain>
        <tissue evidence="6">Whole body excluding digestive tract and cuticle</tissue>
    </source>
</reference>
<dbReference type="Proteomes" id="UP000326759">
    <property type="component" value="Unassembled WGS sequence"/>
</dbReference>
<comment type="caution">
    <text evidence="6">The sequence shown here is derived from an EMBL/GenBank/DDBJ whole genome shotgun (WGS) entry which is preliminary data.</text>
</comment>
<protein>
    <recommendedName>
        <fullName evidence="3">Active regulator of SIRT1</fullName>
    </recommendedName>
    <alternativeName>
        <fullName evidence="5">40S ribosomal protein S19-binding protein 1</fullName>
    </alternativeName>
</protein>
<evidence type="ECO:0000313" key="6">
    <source>
        <dbReference type="EMBL" id="KAB7493889.1"/>
    </source>
</evidence>
<proteinExistence type="inferred from homology"/>
<evidence type="ECO:0000256" key="5">
    <source>
        <dbReference type="ARBA" id="ARBA00032748"/>
    </source>
</evidence>
<gene>
    <name evidence="6" type="ORF">Anas_09297</name>
</gene>
<dbReference type="PANTHER" id="PTHR31454">
    <property type="entry name" value="ACTIVE REGULATOR OF SIRT1"/>
    <property type="match status" value="1"/>
</dbReference>
<name>A0A5N5SJT3_9CRUS</name>
<evidence type="ECO:0000313" key="7">
    <source>
        <dbReference type="Proteomes" id="UP000326759"/>
    </source>
</evidence>
<evidence type="ECO:0000256" key="2">
    <source>
        <dbReference type="ARBA" id="ARBA00007318"/>
    </source>
</evidence>
<sequence length="149" mass="17332">MSWSLVNKGLELIEGDLHLSSDKPNSKFLVGANQSAQKCIERKNKNALKAGLKKKKNVSSLNIKVKRALETYKAKKYEDNTLKNLKLLNKIDENLKTTVNEKKVKEYNLKKLREARVEDEKKTDTKKKNNSFFSEEDFEKMNNEWLALR</sequence>
<comment type="subcellular location">
    <subcellularLocation>
        <location evidence="1">Nucleus</location>
        <location evidence="1">Nucleolus</location>
    </subcellularLocation>
</comment>
<dbReference type="PANTHER" id="PTHR31454:SF2">
    <property type="entry name" value="ACTIVE REGULATOR OF SIRT1"/>
    <property type="match status" value="1"/>
</dbReference>
<dbReference type="InterPro" id="IPR023262">
    <property type="entry name" value="AROS"/>
</dbReference>
<dbReference type="GO" id="GO:0019899">
    <property type="term" value="F:enzyme binding"/>
    <property type="evidence" value="ECO:0007669"/>
    <property type="project" value="TreeGrafter"/>
</dbReference>
<keyword evidence="7" id="KW-1185">Reference proteome</keyword>
<dbReference type="GO" id="GO:0005730">
    <property type="term" value="C:nucleolus"/>
    <property type="evidence" value="ECO:0007669"/>
    <property type="project" value="UniProtKB-SubCell"/>
</dbReference>
<evidence type="ECO:0000256" key="1">
    <source>
        <dbReference type="ARBA" id="ARBA00004604"/>
    </source>
</evidence>
<dbReference type="EMBL" id="SEYY01024799">
    <property type="protein sequence ID" value="KAB7493889.1"/>
    <property type="molecule type" value="Genomic_DNA"/>
</dbReference>
<comment type="similarity">
    <text evidence="2">Belongs to the AROS family.</text>
</comment>
<evidence type="ECO:0000256" key="3">
    <source>
        <dbReference type="ARBA" id="ARBA00016855"/>
    </source>
</evidence>
<organism evidence="6 7">
    <name type="scientific">Armadillidium nasatum</name>
    <dbReference type="NCBI Taxonomy" id="96803"/>
    <lineage>
        <taxon>Eukaryota</taxon>
        <taxon>Metazoa</taxon>
        <taxon>Ecdysozoa</taxon>
        <taxon>Arthropoda</taxon>
        <taxon>Crustacea</taxon>
        <taxon>Multicrustacea</taxon>
        <taxon>Malacostraca</taxon>
        <taxon>Eumalacostraca</taxon>
        <taxon>Peracarida</taxon>
        <taxon>Isopoda</taxon>
        <taxon>Oniscidea</taxon>
        <taxon>Crinocheta</taxon>
        <taxon>Armadillidiidae</taxon>
        <taxon>Armadillidium</taxon>
    </lineage>
</organism>
<dbReference type="OrthoDB" id="10431414at2759"/>
<dbReference type="AlphaFoldDB" id="A0A5N5SJT3"/>
<accession>A0A5N5SJT3</accession>